<sequence>MQEEFIRTASSKIADREANERRARRIKEDKKRDEDVERQERETVELLLNAQKQLLDTSCGHLQNENLKRNAKLVQFLKARQNVLGDIRNHGSAGCSTADESRRKSVDLGEFNRAEKGRKLSMVGDLTEFQRQEKGRKLSIIR</sequence>
<gene>
    <name evidence="2" type="ORF">PACLA_8A033528</name>
</gene>
<feature type="region of interest" description="Disordered" evidence="1">
    <location>
        <begin position="1"/>
        <end position="39"/>
    </location>
</feature>
<dbReference type="OrthoDB" id="5985465at2759"/>
<reference evidence="2" key="1">
    <citation type="submission" date="2020-04" db="EMBL/GenBank/DDBJ databases">
        <authorList>
            <person name="Alioto T."/>
            <person name="Alioto T."/>
            <person name="Gomez Garrido J."/>
        </authorList>
    </citation>
    <scope>NUCLEOTIDE SEQUENCE</scope>
    <source>
        <strain evidence="2">A484AB</strain>
    </source>
</reference>
<name>A0A7D9JJY7_PARCT</name>
<dbReference type="AlphaFoldDB" id="A0A7D9JJY7"/>
<proteinExistence type="predicted"/>
<comment type="caution">
    <text evidence="2">The sequence shown here is derived from an EMBL/GenBank/DDBJ whole genome shotgun (WGS) entry which is preliminary data.</text>
</comment>
<evidence type="ECO:0000313" key="2">
    <source>
        <dbReference type="EMBL" id="CAB4030783.1"/>
    </source>
</evidence>
<organism evidence="2 3">
    <name type="scientific">Paramuricea clavata</name>
    <name type="common">Red gorgonian</name>
    <name type="synonym">Violescent sea-whip</name>
    <dbReference type="NCBI Taxonomy" id="317549"/>
    <lineage>
        <taxon>Eukaryota</taxon>
        <taxon>Metazoa</taxon>
        <taxon>Cnidaria</taxon>
        <taxon>Anthozoa</taxon>
        <taxon>Octocorallia</taxon>
        <taxon>Malacalcyonacea</taxon>
        <taxon>Plexauridae</taxon>
        <taxon>Paramuricea</taxon>
    </lineage>
</organism>
<dbReference type="EMBL" id="CACRXK020017136">
    <property type="protein sequence ID" value="CAB4030783.1"/>
    <property type="molecule type" value="Genomic_DNA"/>
</dbReference>
<protein>
    <submittedName>
        <fullName evidence="2">Uncharacterized protein</fullName>
    </submittedName>
</protein>
<accession>A0A7D9JJY7</accession>
<evidence type="ECO:0000256" key="1">
    <source>
        <dbReference type="SAM" id="MobiDB-lite"/>
    </source>
</evidence>
<dbReference type="Proteomes" id="UP001152795">
    <property type="component" value="Unassembled WGS sequence"/>
</dbReference>
<evidence type="ECO:0000313" key="3">
    <source>
        <dbReference type="Proteomes" id="UP001152795"/>
    </source>
</evidence>
<feature type="compositionally biased region" description="Basic and acidic residues" evidence="1">
    <location>
        <begin position="13"/>
        <end position="39"/>
    </location>
</feature>
<keyword evidence="3" id="KW-1185">Reference proteome</keyword>